<evidence type="ECO:0000313" key="8">
    <source>
        <dbReference type="EMBL" id="MBF4500620.1"/>
    </source>
</evidence>
<dbReference type="InterPro" id="IPR013325">
    <property type="entry name" value="RNA_pol_sigma_r2"/>
</dbReference>
<evidence type="ECO:0000313" key="9">
    <source>
        <dbReference type="Proteomes" id="UP000622653"/>
    </source>
</evidence>
<dbReference type="InterPro" id="IPR036388">
    <property type="entry name" value="WH-like_DNA-bd_sf"/>
</dbReference>
<dbReference type="PANTHER" id="PTHR43133:SF51">
    <property type="entry name" value="RNA POLYMERASE SIGMA FACTOR"/>
    <property type="match status" value="1"/>
</dbReference>
<comment type="similarity">
    <text evidence="1">Belongs to the sigma-70 factor family. ECF subfamily.</text>
</comment>
<gene>
    <name evidence="8" type="ORF">IRY55_04515</name>
</gene>
<feature type="domain" description="RNA polymerase sigma-70 region 2" evidence="5">
    <location>
        <begin position="19"/>
        <end position="83"/>
    </location>
</feature>
<organism evidence="8 9">
    <name type="scientific">Savagea serpentis</name>
    <dbReference type="NCBI Taxonomy" id="2785297"/>
    <lineage>
        <taxon>Bacteria</taxon>
        <taxon>Bacillati</taxon>
        <taxon>Bacillota</taxon>
        <taxon>Bacilli</taxon>
        <taxon>Bacillales</taxon>
        <taxon>Caryophanaceae</taxon>
        <taxon>Savagea</taxon>
    </lineage>
</organism>
<dbReference type="Pfam" id="PF08281">
    <property type="entry name" value="Sigma70_r4_2"/>
    <property type="match status" value="1"/>
</dbReference>
<proteinExistence type="inferred from homology"/>
<dbReference type="GO" id="GO:0006352">
    <property type="term" value="P:DNA-templated transcription initiation"/>
    <property type="evidence" value="ECO:0007669"/>
    <property type="project" value="InterPro"/>
</dbReference>
<dbReference type="CDD" id="cd06171">
    <property type="entry name" value="Sigma70_r4"/>
    <property type="match status" value="1"/>
</dbReference>
<dbReference type="InterPro" id="IPR013249">
    <property type="entry name" value="RNA_pol_sigma70_r4_t2"/>
</dbReference>
<sequence length="599" mass="70140">MERWIQRAKKGDEAAFSQLVTPLRPRLLYKVLTITKDWEMAEDVVQEALFTSYQKLEQLKEARYFETWVMTIAIRLAYRHVQKELETIPLEESVIASIQHENEREEVLVLLKELRESEARLLQTYYFSGYSIREIAEHWELSESAIKTKLHRARRAFRRVYERQRGGIEMTEENRLQRQYERAKEIAGVATPPTIIDYDEEEGTYVIGWEEDVMLTLTKEGRLQSYDREVEVTGEHQSLEPLRRIAEQWLVAHIGPVFSQYRAERFVARKESVTFYYEQEAGGLPLPYSGCYVKITMDGQVSGCYHYGEVTIPEVKDIVQPSAILEHAARHVTFEKVIDEGRWVYVARNETYRADVATPTLLYNWDMEDEPSSREMSIVWPKKTPLSWQQMLGVDKACILRTREEPKGIVYGTPRERPKDPMSFETYFQIQSAETVKVTIDEETNLPNGAFSFRQEKGEKTWTEEKRHERALHWLQVVIPHAVPYLVEIEREFLDEPYVFHWINDRGDQLARLSVQVSEVTGAVTYYASATLTADEAQQLTEAEVWSEKEVRADYVNRMSVTKRWERVEGAYVLVYDIVDHSTKQPLERCDALTGKWES</sequence>
<evidence type="ECO:0000256" key="4">
    <source>
        <dbReference type="ARBA" id="ARBA00023163"/>
    </source>
</evidence>
<evidence type="ECO:0000259" key="7">
    <source>
        <dbReference type="Pfam" id="PF16244"/>
    </source>
</evidence>
<dbReference type="AlphaFoldDB" id="A0A8J7G1V9"/>
<dbReference type="Gene3D" id="1.10.10.10">
    <property type="entry name" value="Winged helix-like DNA-binding domain superfamily/Winged helix DNA-binding domain"/>
    <property type="match status" value="1"/>
</dbReference>
<dbReference type="InterPro" id="IPR007627">
    <property type="entry name" value="RNA_pol_sigma70_r2"/>
</dbReference>
<dbReference type="Proteomes" id="UP000622653">
    <property type="component" value="Unassembled WGS sequence"/>
</dbReference>
<dbReference type="InterPro" id="IPR013324">
    <property type="entry name" value="RNA_pol_sigma_r3/r4-like"/>
</dbReference>
<dbReference type="InterPro" id="IPR039425">
    <property type="entry name" value="RNA_pol_sigma-70-like"/>
</dbReference>
<dbReference type="Gene3D" id="1.10.1740.10">
    <property type="match status" value="1"/>
</dbReference>
<dbReference type="InterPro" id="IPR032599">
    <property type="entry name" value="YcdB/YcdC_rep_domain"/>
</dbReference>
<dbReference type="GO" id="GO:0003677">
    <property type="term" value="F:DNA binding"/>
    <property type="evidence" value="ECO:0007669"/>
    <property type="project" value="InterPro"/>
</dbReference>
<feature type="domain" description="YcdB/YcdC repeated" evidence="7">
    <location>
        <begin position="199"/>
        <end position="302"/>
    </location>
</feature>
<protein>
    <submittedName>
        <fullName evidence="8">Sigma-70 family RNA polymerase sigma factor</fullName>
    </submittedName>
</protein>
<dbReference type="Pfam" id="PF16244">
    <property type="entry name" value="DUF4901"/>
    <property type="match status" value="1"/>
</dbReference>
<feature type="domain" description="RNA polymerase sigma factor 70 region 4 type 2" evidence="6">
    <location>
        <begin position="105"/>
        <end position="156"/>
    </location>
</feature>
<keyword evidence="3" id="KW-0731">Sigma factor</keyword>
<dbReference type="InterPro" id="IPR014284">
    <property type="entry name" value="RNA_pol_sigma-70_dom"/>
</dbReference>
<accession>A0A8J7G1V9</accession>
<keyword evidence="2" id="KW-0805">Transcription regulation</keyword>
<dbReference type="EMBL" id="JADKPV010000001">
    <property type="protein sequence ID" value="MBF4500620.1"/>
    <property type="molecule type" value="Genomic_DNA"/>
</dbReference>
<dbReference type="RefSeq" id="WP_194562049.1">
    <property type="nucleotide sequence ID" value="NZ_JADKPV010000001.1"/>
</dbReference>
<keyword evidence="9" id="KW-1185">Reference proteome</keyword>
<evidence type="ECO:0000259" key="6">
    <source>
        <dbReference type="Pfam" id="PF08281"/>
    </source>
</evidence>
<evidence type="ECO:0000256" key="3">
    <source>
        <dbReference type="ARBA" id="ARBA00023082"/>
    </source>
</evidence>
<name>A0A8J7G1V9_9BACL</name>
<evidence type="ECO:0000256" key="2">
    <source>
        <dbReference type="ARBA" id="ARBA00023015"/>
    </source>
</evidence>
<dbReference type="Pfam" id="PF04542">
    <property type="entry name" value="Sigma70_r2"/>
    <property type="match status" value="1"/>
</dbReference>
<reference evidence="8" key="1">
    <citation type="submission" date="2020-11" db="EMBL/GenBank/DDBJ databases">
        <title>Multidrug resistant novel bacterium Savagea serpentis sp. nov., isolated from the scats of a vine snake (Ahaetulla nasuta).</title>
        <authorList>
            <person name="Venkata Ramana V."/>
            <person name="Vikas Patil S."/>
            <person name="Yogita Lugani V."/>
        </authorList>
    </citation>
    <scope>NUCLEOTIDE SEQUENCE</scope>
    <source>
        <strain evidence="8">SN6</strain>
    </source>
</reference>
<comment type="caution">
    <text evidence="8">The sequence shown here is derived from an EMBL/GenBank/DDBJ whole genome shotgun (WGS) entry which is preliminary data.</text>
</comment>
<dbReference type="SUPFAM" id="SSF88946">
    <property type="entry name" value="Sigma2 domain of RNA polymerase sigma factors"/>
    <property type="match status" value="1"/>
</dbReference>
<evidence type="ECO:0000259" key="5">
    <source>
        <dbReference type="Pfam" id="PF04542"/>
    </source>
</evidence>
<keyword evidence="4" id="KW-0804">Transcription</keyword>
<dbReference type="SUPFAM" id="SSF88659">
    <property type="entry name" value="Sigma3 and sigma4 domains of RNA polymerase sigma factors"/>
    <property type="match status" value="1"/>
</dbReference>
<dbReference type="PANTHER" id="PTHR43133">
    <property type="entry name" value="RNA POLYMERASE ECF-TYPE SIGMA FACTO"/>
    <property type="match status" value="1"/>
</dbReference>
<dbReference type="GO" id="GO:0016987">
    <property type="term" value="F:sigma factor activity"/>
    <property type="evidence" value="ECO:0007669"/>
    <property type="project" value="UniProtKB-KW"/>
</dbReference>
<evidence type="ECO:0000256" key="1">
    <source>
        <dbReference type="ARBA" id="ARBA00010641"/>
    </source>
</evidence>
<dbReference type="NCBIfam" id="TIGR02937">
    <property type="entry name" value="sigma70-ECF"/>
    <property type="match status" value="1"/>
</dbReference>